<protein>
    <submittedName>
        <fullName evidence="2">Uncharacterized protein</fullName>
    </submittedName>
</protein>
<sequence>MGFPHFTFQKDGVKFLFVCITPCLKTMTEKTSRKEYHYDFLLGFLFVCTVIIGYSFLKTSIQIAFVTYDYMTANVKNI</sequence>
<dbReference type="AlphaFoldDB" id="A0A1F5ENI4"/>
<evidence type="ECO:0000313" key="3">
    <source>
        <dbReference type="Proteomes" id="UP000186670"/>
    </source>
</evidence>
<keyword evidence="1" id="KW-0812">Transmembrane</keyword>
<dbReference type="EMBL" id="MEZZ01000016">
    <property type="protein sequence ID" value="OGD68969.1"/>
    <property type="molecule type" value="Genomic_DNA"/>
</dbReference>
<dbReference type="Proteomes" id="UP000186670">
    <property type="component" value="Unassembled WGS sequence"/>
</dbReference>
<name>A0A1F5ENI4_9BACT</name>
<proteinExistence type="predicted"/>
<evidence type="ECO:0000256" key="1">
    <source>
        <dbReference type="SAM" id="Phobius"/>
    </source>
</evidence>
<accession>A0A1F5ENI4</accession>
<keyword evidence="1" id="KW-0472">Membrane</keyword>
<reference evidence="2 3" key="1">
    <citation type="journal article" date="2016" name="Nat. Commun.">
        <title>Thousands of microbial genomes shed light on interconnected biogeochemical processes in an aquifer system.</title>
        <authorList>
            <person name="Anantharaman K."/>
            <person name="Brown C.T."/>
            <person name="Hug L.A."/>
            <person name="Sharon I."/>
            <person name="Castelle C.J."/>
            <person name="Probst A.J."/>
            <person name="Thomas B.C."/>
            <person name="Singh A."/>
            <person name="Wilkins M.J."/>
            <person name="Karaoz U."/>
            <person name="Brodie E.L."/>
            <person name="Williams K.H."/>
            <person name="Hubbard S.S."/>
            <person name="Banfield J.F."/>
        </authorList>
    </citation>
    <scope>NUCLEOTIDE SEQUENCE [LARGE SCALE GENOMIC DNA]</scope>
</reference>
<keyword evidence="1" id="KW-1133">Transmembrane helix</keyword>
<gene>
    <name evidence="2" type="ORF">A2811_00535</name>
</gene>
<evidence type="ECO:0000313" key="2">
    <source>
        <dbReference type="EMBL" id="OGD68969.1"/>
    </source>
</evidence>
<organism evidence="2 3">
    <name type="scientific">Candidatus Campbellbacteria bacterium RIFCSPHIGHO2_01_FULL_34_10</name>
    <dbReference type="NCBI Taxonomy" id="1797577"/>
    <lineage>
        <taxon>Bacteria</taxon>
        <taxon>Candidatus Campbelliibacteriota</taxon>
    </lineage>
</organism>
<feature type="transmembrane region" description="Helical" evidence="1">
    <location>
        <begin position="36"/>
        <end position="57"/>
    </location>
</feature>
<comment type="caution">
    <text evidence="2">The sequence shown here is derived from an EMBL/GenBank/DDBJ whole genome shotgun (WGS) entry which is preliminary data.</text>
</comment>